<dbReference type="EMBL" id="RUBA01000012">
    <property type="protein sequence ID" value="MKI14344.1"/>
    <property type="molecule type" value="Genomic_DNA"/>
</dbReference>
<evidence type="ECO:0000313" key="1">
    <source>
        <dbReference type="EMBL" id="EBX9255497.1"/>
    </source>
</evidence>
<accession>A0A3T7AA77</accession>
<dbReference type="EMBL" id="AAHOQO010000014">
    <property type="protein sequence ID" value="EBY6543510.1"/>
    <property type="molecule type" value="Genomic_DNA"/>
</dbReference>
<comment type="caution">
    <text evidence="1">The sequence shown here is derived from an EMBL/GenBank/DDBJ whole genome shotgun (WGS) entry which is preliminary data.</text>
</comment>
<dbReference type="Proteomes" id="UP000839931">
    <property type="component" value="Unassembled WGS sequence"/>
</dbReference>
<name>A0A3T7AA77_SALET</name>
<evidence type="ECO:0000313" key="4">
    <source>
        <dbReference type="EMBL" id="EDH9138195.1"/>
    </source>
</evidence>
<dbReference type="EMBL" id="AAHOPA010000001">
    <property type="protein sequence ID" value="EBY6336563.1"/>
    <property type="molecule type" value="Genomic_DNA"/>
</dbReference>
<dbReference type="AlphaFoldDB" id="A0A3T7AA77"/>
<sequence length="57" mass="6509">MVLPSMNKSVEAISNNHLQQPNKFPLINGLADVRDYYVANCLLFKLNKGSLRIENEF</sequence>
<gene>
    <name evidence="4" type="ORF">CC371_03245</name>
    <name evidence="2" type="ORF">D5O51_02690</name>
    <name evidence="3" type="ORF">D5P26_15345</name>
    <name evidence="5" type="ORF">D6R61_11590</name>
    <name evidence="1" type="ORF">DT169_02690</name>
</gene>
<evidence type="ECO:0000313" key="2">
    <source>
        <dbReference type="EMBL" id="EBY6336563.1"/>
    </source>
</evidence>
<dbReference type="EMBL" id="AAHMQS010000001">
    <property type="protein sequence ID" value="EBX9255497.1"/>
    <property type="molecule type" value="Genomic_DNA"/>
</dbReference>
<protein>
    <submittedName>
        <fullName evidence="1">AraC family transcriptional regulator</fullName>
    </submittedName>
</protein>
<proteinExistence type="predicted"/>
<dbReference type="Proteomes" id="UP000839523">
    <property type="component" value="Unassembled WGS sequence"/>
</dbReference>
<organism evidence="1">
    <name type="scientific">Salmonella enterica subsp. enterica serovar Heidelberg</name>
    <dbReference type="NCBI Taxonomy" id="611"/>
    <lineage>
        <taxon>Bacteria</taxon>
        <taxon>Pseudomonadati</taxon>
        <taxon>Pseudomonadota</taxon>
        <taxon>Gammaproteobacteria</taxon>
        <taxon>Enterobacterales</taxon>
        <taxon>Enterobacteriaceae</taxon>
        <taxon>Salmonella</taxon>
    </lineage>
</organism>
<evidence type="ECO:0000313" key="5">
    <source>
        <dbReference type="EMBL" id="MKI14344.1"/>
    </source>
</evidence>
<reference evidence="1" key="1">
    <citation type="submission" date="2018-07" db="EMBL/GenBank/DDBJ databases">
        <authorList>
            <person name="Ashton P.M."/>
            <person name="Dallman T."/>
            <person name="Nair S."/>
            <person name="De Pinna E."/>
            <person name="Peters T."/>
            <person name="Grant K."/>
        </authorList>
    </citation>
    <scope>NUCLEOTIDE SEQUENCE [LARGE SCALE GENOMIC DNA]</scope>
    <source>
        <strain evidence="4">369021</strain>
        <strain evidence="1">370942</strain>
        <strain evidence="5">528468</strain>
        <strain evidence="3">577882</strain>
        <strain evidence="2">590848</strain>
    </source>
</reference>
<feature type="non-terminal residue" evidence="1">
    <location>
        <position position="57"/>
    </location>
</feature>
<dbReference type="EMBL" id="AAMJFL010000003">
    <property type="protein sequence ID" value="EDH9138195.1"/>
    <property type="molecule type" value="Genomic_DNA"/>
</dbReference>
<evidence type="ECO:0000313" key="3">
    <source>
        <dbReference type="EMBL" id="EBY6543510.1"/>
    </source>
</evidence>